<feature type="region of interest" description="Disordered" evidence="6">
    <location>
        <begin position="417"/>
        <end position="547"/>
    </location>
</feature>
<dbReference type="PANTHER" id="PTHR47959:SF13">
    <property type="entry name" value="ATP-DEPENDENT RNA HELICASE RHLE"/>
    <property type="match status" value="1"/>
</dbReference>
<dbReference type="SMART" id="SM00490">
    <property type="entry name" value="HELICc"/>
    <property type="match status" value="1"/>
</dbReference>
<keyword evidence="1" id="KW-0547">Nucleotide-binding</keyword>
<dbReference type="InterPro" id="IPR014001">
    <property type="entry name" value="Helicase_ATP-bd"/>
</dbReference>
<feature type="compositionally biased region" description="Basic and acidic residues" evidence="6">
    <location>
        <begin position="478"/>
        <end position="498"/>
    </location>
</feature>
<dbReference type="Proteomes" id="UP000676325">
    <property type="component" value="Unassembled WGS sequence"/>
</dbReference>
<sequence length="547" mass="58788">MTAVLDNGVLDTENEAQEPAGVPFTALELPKPLLEVLTEAGVTTAFPIQAATIPDALAGRDVLGRGRTGSGKTLAFGLPTLARLEGLRARPHKPLALVLVPTRELAMQVEDSLRPYARAMRLRIRSVFGGAPMRKQIDALRYGVELLVATPGRLSDLIERGECELGDVDIAILDEADQMCDMGFLPHVCELMEQVAEGGQRLLFSATLDGAVDEIVTKFMSEPVLHEVDPHAGVVSTMSHHLLLVTPQHKARVAAQIAGRHTGEQLADARSIFFVRTQMAADRVTEQLRERGLPAAALHGGMTQVARTKTLEDFKEGRTPVLIATDVAARGIHVDGVDLVVHIDPPRDSKDYLHRAGRTARAGQAGIVASLILPKQTRQAERLMRDAGVEAESLDVAPIGAGGRWEKGGDALAGLTGAQEVPEAGDVPVFTLPVRERESRGRQGRGGYGDRRERSGGYGERRGGYGDRNRESGGGYGDRPRRDDRGNYAKRDRDERGGAARQGGRGGYEGRGGSGASGGHGGGYGDRPRRDERGGGYNRDRFAQRSN</sequence>
<comment type="caution">
    <text evidence="9">The sequence shown here is derived from an EMBL/GenBank/DDBJ whole genome shotgun (WGS) entry which is preliminary data.</text>
</comment>
<comment type="similarity">
    <text evidence="5">Belongs to the DEAD box helicase family.</text>
</comment>
<protein>
    <submittedName>
        <fullName evidence="9">DEAD/DEAH box helicase</fullName>
    </submittedName>
</protein>
<accession>A0A941EFB5</accession>
<dbReference type="Pfam" id="PF00271">
    <property type="entry name" value="Helicase_C"/>
    <property type="match status" value="1"/>
</dbReference>
<dbReference type="GO" id="GO:0016787">
    <property type="term" value="F:hydrolase activity"/>
    <property type="evidence" value="ECO:0007669"/>
    <property type="project" value="UniProtKB-KW"/>
</dbReference>
<evidence type="ECO:0000256" key="4">
    <source>
        <dbReference type="ARBA" id="ARBA00022840"/>
    </source>
</evidence>
<dbReference type="GO" id="GO:0005524">
    <property type="term" value="F:ATP binding"/>
    <property type="evidence" value="ECO:0007669"/>
    <property type="project" value="UniProtKB-KW"/>
</dbReference>
<dbReference type="Gene3D" id="3.40.50.300">
    <property type="entry name" value="P-loop containing nucleotide triphosphate hydrolases"/>
    <property type="match status" value="2"/>
</dbReference>
<dbReference type="InterPro" id="IPR050079">
    <property type="entry name" value="DEAD_box_RNA_helicase"/>
</dbReference>
<evidence type="ECO:0000256" key="2">
    <source>
        <dbReference type="ARBA" id="ARBA00022801"/>
    </source>
</evidence>
<dbReference type="PROSITE" id="PS51192">
    <property type="entry name" value="HELICASE_ATP_BIND_1"/>
    <property type="match status" value="1"/>
</dbReference>
<dbReference type="EMBL" id="JAGSOH010000083">
    <property type="protein sequence ID" value="MBR7829368.1"/>
    <property type="molecule type" value="Genomic_DNA"/>
</dbReference>
<dbReference type="Pfam" id="PF00270">
    <property type="entry name" value="DEAD"/>
    <property type="match status" value="1"/>
</dbReference>
<evidence type="ECO:0000313" key="10">
    <source>
        <dbReference type="Proteomes" id="UP000676325"/>
    </source>
</evidence>
<dbReference type="PROSITE" id="PS51194">
    <property type="entry name" value="HELICASE_CTER"/>
    <property type="match status" value="1"/>
</dbReference>
<feature type="domain" description="Helicase ATP-binding" evidence="7">
    <location>
        <begin position="53"/>
        <end position="226"/>
    </location>
</feature>
<feature type="compositionally biased region" description="Gly residues" evidence="6">
    <location>
        <begin position="500"/>
        <end position="525"/>
    </location>
</feature>
<dbReference type="PANTHER" id="PTHR47959">
    <property type="entry name" value="ATP-DEPENDENT RNA HELICASE RHLE-RELATED"/>
    <property type="match status" value="1"/>
</dbReference>
<evidence type="ECO:0000256" key="6">
    <source>
        <dbReference type="SAM" id="MobiDB-lite"/>
    </source>
</evidence>
<dbReference type="SMART" id="SM00487">
    <property type="entry name" value="DEXDc"/>
    <property type="match status" value="1"/>
</dbReference>
<proteinExistence type="inferred from homology"/>
<keyword evidence="3 9" id="KW-0347">Helicase</keyword>
<evidence type="ECO:0000313" key="9">
    <source>
        <dbReference type="EMBL" id="MBR7829368.1"/>
    </source>
</evidence>
<dbReference type="InterPro" id="IPR027417">
    <property type="entry name" value="P-loop_NTPase"/>
</dbReference>
<dbReference type="CDD" id="cd00268">
    <property type="entry name" value="DEADc"/>
    <property type="match status" value="1"/>
</dbReference>
<dbReference type="GO" id="GO:0005829">
    <property type="term" value="C:cytosol"/>
    <property type="evidence" value="ECO:0007669"/>
    <property type="project" value="TreeGrafter"/>
</dbReference>
<dbReference type="AlphaFoldDB" id="A0A941EFB5"/>
<evidence type="ECO:0000259" key="8">
    <source>
        <dbReference type="PROSITE" id="PS51194"/>
    </source>
</evidence>
<evidence type="ECO:0000256" key="5">
    <source>
        <dbReference type="ARBA" id="ARBA00038437"/>
    </source>
</evidence>
<evidence type="ECO:0000256" key="1">
    <source>
        <dbReference type="ARBA" id="ARBA00022741"/>
    </source>
</evidence>
<evidence type="ECO:0000256" key="3">
    <source>
        <dbReference type="ARBA" id="ARBA00022806"/>
    </source>
</evidence>
<gene>
    <name evidence="9" type="ORF">KDK95_23885</name>
</gene>
<keyword evidence="4" id="KW-0067">ATP-binding</keyword>
<evidence type="ECO:0000259" key="7">
    <source>
        <dbReference type="PROSITE" id="PS51192"/>
    </source>
</evidence>
<dbReference type="InterPro" id="IPR001650">
    <property type="entry name" value="Helicase_C-like"/>
</dbReference>
<dbReference type="SUPFAM" id="SSF52540">
    <property type="entry name" value="P-loop containing nucleoside triphosphate hydrolases"/>
    <property type="match status" value="1"/>
</dbReference>
<dbReference type="GO" id="GO:0003724">
    <property type="term" value="F:RNA helicase activity"/>
    <property type="evidence" value="ECO:0007669"/>
    <property type="project" value="TreeGrafter"/>
</dbReference>
<dbReference type="InterPro" id="IPR044742">
    <property type="entry name" value="DEAD/DEAH_RhlB"/>
</dbReference>
<dbReference type="InterPro" id="IPR011545">
    <property type="entry name" value="DEAD/DEAH_box_helicase_dom"/>
</dbReference>
<feature type="compositionally biased region" description="Basic and acidic residues" evidence="6">
    <location>
        <begin position="448"/>
        <end position="471"/>
    </location>
</feature>
<dbReference type="RefSeq" id="WP_212520502.1">
    <property type="nucleotide sequence ID" value="NZ_JAGSOH010000083.1"/>
</dbReference>
<keyword evidence="2" id="KW-0378">Hydrolase</keyword>
<organism evidence="9 10">
    <name type="scientific">Actinospica acidithermotolerans</name>
    <dbReference type="NCBI Taxonomy" id="2828514"/>
    <lineage>
        <taxon>Bacteria</taxon>
        <taxon>Bacillati</taxon>
        <taxon>Actinomycetota</taxon>
        <taxon>Actinomycetes</taxon>
        <taxon>Catenulisporales</taxon>
        <taxon>Actinospicaceae</taxon>
        <taxon>Actinospica</taxon>
    </lineage>
</organism>
<keyword evidence="10" id="KW-1185">Reference proteome</keyword>
<dbReference type="GO" id="GO:0003676">
    <property type="term" value="F:nucleic acid binding"/>
    <property type="evidence" value="ECO:0007669"/>
    <property type="project" value="InterPro"/>
</dbReference>
<feature type="compositionally biased region" description="Basic and acidic residues" evidence="6">
    <location>
        <begin position="526"/>
        <end position="547"/>
    </location>
</feature>
<feature type="domain" description="Helicase C-terminal" evidence="8">
    <location>
        <begin position="262"/>
        <end position="402"/>
    </location>
</feature>
<dbReference type="CDD" id="cd18787">
    <property type="entry name" value="SF2_C_DEAD"/>
    <property type="match status" value="1"/>
</dbReference>
<name>A0A941EFB5_9ACTN</name>
<reference evidence="9" key="1">
    <citation type="submission" date="2021-04" db="EMBL/GenBank/DDBJ databases">
        <title>Genome based classification of Actinospica acidithermotolerans sp. nov., an actinobacterium isolated from an Indonesian hot spring.</title>
        <authorList>
            <person name="Kusuma A.B."/>
            <person name="Putra K.E."/>
            <person name="Nafisah S."/>
            <person name="Loh J."/>
            <person name="Nouioui I."/>
            <person name="Goodfellow M."/>
        </authorList>
    </citation>
    <scope>NUCLEOTIDE SEQUENCE</scope>
    <source>
        <strain evidence="9">MGRD01-02</strain>
    </source>
</reference>